<feature type="domain" description="GTP cyclohydrolase N-terminal" evidence="7">
    <location>
        <begin position="93"/>
        <end position="302"/>
    </location>
</feature>
<dbReference type="InterPro" id="IPR000926">
    <property type="entry name" value="RibA"/>
</dbReference>
<evidence type="ECO:0000313" key="8">
    <source>
        <dbReference type="EMBL" id="KAG5655814.1"/>
    </source>
</evidence>
<dbReference type="AlphaFoldDB" id="A0A9P7KN43"/>
<organism evidence="8 9">
    <name type="scientific">Fusarium avenaceum</name>
    <dbReference type="NCBI Taxonomy" id="40199"/>
    <lineage>
        <taxon>Eukaryota</taxon>
        <taxon>Fungi</taxon>
        <taxon>Dikarya</taxon>
        <taxon>Ascomycota</taxon>
        <taxon>Pezizomycotina</taxon>
        <taxon>Sordariomycetes</taxon>
        <taxon>Hypocreomycetidae</taxon>
        <taxon>Hypocreales</taxon>
        <taxon>Nectriaceae</taxon>
        <taxon>Fusarium</taxon>
        <taxon>Fusarium tricinctum species complex</taxon>
    </lineage>
</organism>
<evidence type="ECO:0000256" key="1">
    <source>
        <dbReference type="ARBA" id="ARBA00008131"/>
    </source>
</evidence>
<dbReference type="CDD" id="cd00641">
    <property type="entry name" value="GTP_cyclohydro2"/>
    <property type="match status" value="1"/>
</dbReference>
<evidence type="ECO:0000256" key="5">
    <source>
        <dbReference type="SAM" id="MobiDB-lite"/>
    </source>
</evidence>
<keyword evidence="9" id="KW-1185">Reference proteome</keyword>
<dbReference type="Proteomes" id="UP000782241">
    <property type="component" value="Unassembled WGS sequence"/>
</dbReference>
<dbReference type="InterPro" id="IPR022163">
    <property type="entry name" value="GTP_CH_N"/>
</dbReference>
<dbReference type="PANTHER" id="PTHR47259:SF2">
    <property type="entry name" value="URACIL-REGULATED PROTEIN 1"/>
    <property type="match status" value="1"/>
</dbReference>
<feature type="domain" description="GTP cyclohydrolase II" evidence="6">
    <location>
        <begin position="343"/>
        <end position="483"/>
    </location>
</feature>
<keyword evidence="4" id="KW-0342">GTP-binding</keyword>
<dbReference type="SUPFAM" id="SSF142695">
    <property type="entry name" value="RibA-like"/>
    <property type="match status" value="1"/>
</dbReference>
<dbReference type="NCBIfam" id="NF005536">
    <property type="entry name" value="PRK07198.1"/>
    <property type="match status" value="1"/>
</dbReference>
<dbReference type="Gene3D" id="3.40.50.10990">
    <property type="entry name" value="GTP cyclohydrolase II"/>
    <property type="match status" value="1"/>
</dbReference>
<evidence type="ECO:0000313" key="9">
    <source>
        <dbReference type="Proteomes" id="UP000782241"/>
    </source>
</evidence>
<dbReference type="Pfam" id="PF00925">
    <property type="entry name" value="GTP_cyclohydro2"/>
    <property type="match status" value="1"/>
</dbReference>
<feature type="region of interest" description="Disordered" evidence="5">
    <location>
        <begin position="32"/>
        <end position="88"/>
    </location>
</feature>
<reference evidence="8" key="1">
    <citation type="submission" date="2021-04" db="EMBL/GenBank/DDBJ databases">
        <title>Draft genome of Fusarium avenaceum strain F156N33, isolated from an atmospheric sample in Virginia.</title>
        <authorList>
            <person name="Yang S."/>
            <person name="Vinatzer B.A."/>
            <person name="Coleman J."/>
        </authorList>
    </citation>
    <scope>NUCLEOTIDE SEQUENCE</scope>
    <source>
        <strain evidence="8">F156N33</strain>
    </source>
</reference>
<evidence type="ECO:0000256" key="3">
    <source>
        <dbReference type="ARBA" id="ARBA00022801"/>
    </source>
</evidence>
<dbReference type="InterPro" id="IPR036144">
    <property type="entry name" value="RibA-like_sf"/>
</dbReference>
<evidence type="ECO:0000259" key="6">
    <source>
        <dbReference type="Pfam" id="PF00925"/>
    </source>
</evidence>
<dbReference type="GO" id="GO:0003935">
    <property type="term" value="F:GTP cyclohydrolase II activity"/>
    <property type="evidence" value="ECO:0007669"/>
    <property type="project" value="InterPro"/>
</dbReference>
<dbReference type="GO" id="GO:0009231">
    <property type="term" value="P:riboflavin biosynthetic process"/>
    <property type="evidence" value="ECO:0007669"/>
    <property type="project" value="InterPro"/>
</dbReference>
<protein>
    <recommendedName>
        <fullName evidence="10">GTP cyclohydrolase II</fullName>
    </recommendedName>
</protein>
<accession>A0A9P7KN43</accession>
<dbReference type="InterPro" id="IPR032677">
    <property type="entry name" value="GTP_cyclohydro_II"/>
</dbReference>
<gene>
    <name evidence="8" type="ORF">KAF25_008933</name>
</gene>
<comment type="caution">
    <text evidence="8">The sequence shown here is derived from an EMBL/GenBank/DDBJ whole genome shotgun (WGS) entry which is preliminary data.</text>
</comment>
<evidence type="ECO:0000259" key="7">
    <source>
        <dbReference type="Pfam" id="PF12471"/>
    </source>
</evidence>
<name>A0A9P7KN43_9HYPO</name>
<keyword evidence="2" id="KW-0547">Nucleotide-binding</keyword>
<evidence type="ECO:0008006" key="10">
    <source>
        <dbReference type="Google" id="ProtNLM"/>
    </source>
</evidence>
<evidence type="ECO:0000256" key="2">
    <source>
        <dbReference type="ARBA" id="ARBA00022741"/>
    </source>
</evidence>
<dbReference type="GO" id="GO:0005525">
    <property type="term" value="F:GTP binding"/>
    <property type="evidence" value="ECO:0007669"/>
    <property type="project" value="UniProtKB-KW"/>
</dbReference>
<comment type="similarity">
    <text evidence="1">Belongs to the GTP cyclohydrolase II family.</text>
</comment>
<evidence type="ECO:0000256" key="4">
    <source>
        <dbReference type="ARBA" id="ARBA00023134"/>
    </source>
</evidence>
<proteinExistence type="inferred from homology"/>
<dbReference type="EMBL" id="JAGPUO010000026">
    <property type="protein sequence ID" value="KAG5655814.1"/>
    <property type="molecule type" value="Genomic_DNA"/>
</dbReference>
<sequence length="531" mass="58210">MASNDQQSSMIEALQEIQRTQALLVNAVESLSGRPIDEAGGDSAKNTMLDAGSHEDDNEGDTPSVEVSQASGDKLKAPSLPSSDQRQQGFTSRIILTTYPKQIGINPLPMDWGNSDPAKRGPIVVSRASSTIRRRNGSPVSSQVVLTSSNTVLNIVTSGGSYSIYYALAVASNELNSDHRPDFTNTEPAANLGPFPQWGDKKKIVAMDPWGHLAPWLFKDTIEKDNVDIRPTIAITKAHMKLPELAESVKAGRLVPDGKVCLNAEGELAVTKFAVEPVWYLPGVAERFGIDEATLRRSLFEHTGGSYPELITRGDIKVFLPPIGGLTVYCFGDPAKMSDESVRLSLRIHDECNGSDVFGSDICTCRPYLIFGIEEAVKEAQNGGSGVVIYFRKEGRALGEVTKIWGTNSGTVVYNARKRGADRASDYFKRTENIAGVKDMRFQALMPDILHWLGIKKIDRMLSMSNMKHDAIVGQGIPIHERVELPEELIPADSRVEIDAKITAGYFTAGKRMTTEELQAVQGRMWEDFDH</sequence>
<dbReference type="PANTHER" id="PTHR47259">
    <property type="match status" value="1"/>
</dbReference>
<keyword evidence="3" id="KW-0378">Hydrolase</keyword>
<dbReference type="Pfam" id="PF12471">
    <property type="entry name" value="GTP_CH_N"/>
    <property type="match status" value="1"/>
</dbReference>